<evidence type="ECO:0000313" key="3">
    <source>
        <dbReference type="Proteomes" id="UP000245396"/>
    </source>
</evidence>
<keyword evidence="1" id="KW-0732">Signal</keyword>
<proteinExistence type="predicted"/>
<dbReference type="EMBL" id="QGGG01000007">
    <property type="protein sequence ID" value="PWJ84015.1"/>
    <property type="molecule type" value="Genomic_DNA"/>
</dbReference>
<dbReference type="OrthoDB" id="8448956at2"/>
<evidence type="ECO:0000256" key="1">
    <source>
        <dbReference type="SAM" id="SignalP"/>
    </source>
</evidence>
<dbReference type="Proteomes" id="UP000245396">
    <property type="component" value="Unassembled WGS sequence"/>
</dbReference>
<feature type="signal peptide" evidence="1">
    <location>
        <begin position="1"/>
        <end position="17"/>
    </location>
</feature>
<accession>A0A316C2P5</accession>
<dbReference type="PROSITE" id="PS51257">
    <property type="entry name" value="PROKAR_LIPOPROTEIN"/>
    <property type="match status" value="1"/>
</dbReference>
<name>A0A316C2P5_PSESE</name>
<dbReference type="RefSeq" id="WP_019173998.1">
    <property type="nucleotide sequence ID" value="NZ_QGGG01000007.1"/>
</dbReference>
<evidence type="ECO:0008006" key="4">
    <source>
        <dbReference type="Google" id="ProtNLM"/>
    </source>
</evidence>
<comment type="caution">
    <text evidence="2">The sequence shown here is derived from an EMBL/GenBank/DDBJ whole genome shotgun (WGS) entry which is preliminary data.</text>
</comment>
<keyword evidence="3" id="KW-1185">Reference proteome</keyword>
<protein>
    <recommendedName>
        <fullName evidence="4">Protease inhibitor Inh</fullName>
    </recommendedName>
</protein>
<feature type="chain" id="PRO_5016407566" description="Protease inhibitor Inh" evidence="1">
    <location>
        <begin position="18"/>
        <end position="124"/>
    </location>
</feature>
<dbReference type="AlphaFoldDB" id="A0A316C2P5"/>
<organism evidence="2 3">
    <name type="scientific">Pseudaminobacter salicylatoxidans</name>
    <dbReference type="NCBI Taxonomy" id="93369"/>
    <lineage>
        <taxon>Bacteria</taxon>
        <taxon>Pseudomonadati</taxon>
        <taxon>Pseudomonadota</taxon>
        <taxon>Alphaproteobacteria</taxon>
        <taxon>Hyphomicrobiales</taxon>
        <taxon>Phyllobacteriaceae</taxon>
        <taxon>Pseudaminobacter</taxon>
    </lineage>
</organism>
<evidence type="ECO:0000313" key="2">
    <source>
        <dbReference type="EMBL" id="PWJ84015.1"/>
    </source>
</evidence>
<reference evidence="2 3" key="1">
    <citation type="submission" date="2018-05" db="EMBL/GenBank/DDBJ databases">
        <title>Genomic Encyclopedia of Type Strains, Phase IV (KMG-IV): sequencing the most valuable type-strain genomes for metagenomic binning, comparative biology and taxonomic classification.</title>
        <authorList>
            <person name="Goeker M."/>
        </authorList>
    </citation>
    <scope>NUCLEOTIDE SEQUENCE [LARGE SCALE GENOMIC DNA]</scope>
    <source>
        <strain evidence="2 3">DSM 6986</strain>
    </source>
</reference>
<gene>
    <name evidence="2" type="ORF">C7441_107177</name>
</gene>
<sequence length="124" mass="13013">MHKPKLAALALVFPLLAACSETGSQKVAATPPPPPPVDATPITGTWCSPAGGRFSISQDRFDSRENKCAITRLNNFQGTFTASLACEGEGQTSEEAVTISPVDKSLHITFLSRAGKRAIVTPCG</sequence>